<organism evidence="2 3">
    <name type="scientific">Bianquea renquensis</name>
    <dbReference type="NCBI Taxonomy" id="2763661"/>
    <lineage>
        <taxon>Bacteria</taxon>
        <taxon>Bacillati</taxon>
        <taxon>Bacillota</taxon>
        <taxon>Clostridia</taxon>
        <taxon>Eubacteriales</taxon>
        <taxon>Bianqueaceae</taxon>
        <taxon>Bianquea</taxon>
    </lineage>
</organism>
<keyword evidence="3" id="KW-1185">Reference proteome</keyword>
<name>A0A926I2F5_9FIRM</name>
<dbReference type="RefSeq" id="WP_249289906.1">
    <property type="nucleotide sequence ID" value="NZ_JACRSQ010000022.1"/>
</dbReference>
<comment type="caution">
    <text evidence="2">The sequence shown here is derived from an EMBL/GenBank/DDBJ whole genome shotgun (WGS) entry which is preliminary data.</text>
</comment>
<dbReference type="CDD" id="cd00090">
    <property type="entry name" value="HTH_ARSR"/>
    <property type="match status" value="1"/>
</dbReference>
<dbReference type="InterPro" id="IPR001845">
    <property type="entry name" value="HTH_ArsR_DNA-bd_dom"/>
</dbReference>
<evidence type="ECO:0000313" key="2">
    <source>
        <dbReference type="EMBL" id="MBC8544443.1"/>
    </source>
</evidence>
<dbReference type="Pfam" id="PF01022">
    <property type="entry name" value="HTH_5"/>
    <property type="match status" value="1"/>
</dbReference>
<gene>
    <name evidence="2" type="ORF">H8730_12925</name>
</gene>
<dbReference type="InterPro" id="IPR036390">
    <property type="entry name" value="WH_DNA-bd_sf"/>
</dbReference>
<reference evidence="2" key="1">
    <citation type="submission" date="2020-08" db="EMBL/GenBank/DDBJ databases">
        <title>Genome public.</title>
        <authorList>
            <person name="Liu C."/>
            <person name="Sun Q."/>
        </authorList>
    </citation>
    <scope>NUCLEOTIDE SEQUENCE</scope>
    <source>
        <strain evidence="2">NSJ-32</strain>
    </source>
</reference>
<protein>
    <submittedName>
        <fullName evidence="2">Winged helix-turn-helix transcriptional regulator</fullName>
    </submittedName>
</protein>
<dbReference type="Gene3D" id="1.10.10.10">
    <property type="entry name" value="Winged helix-like DNA-binding domain superfamily/Winged helix DNA-binding domain"/>
    <property type="match status" value="1"/>
</dbReference>
<accession>A0A926I2F5</accession>
<dbReference type="InterPro" id="IPR011991">
    <property type="entry name" value="ArsR-like_HTH"/>
</dbReference>
<dbReference type="SUPFAM" id="SSF46785">
    <property type="entry name" value="Winged helix' DNA-binding domain"/>
    <property type="match status" value="1"/>
</dbReference>
<dbReference type="AlphaFoldDB" id="A0A926I2F5"/>
<dbReference type="PROSITE" id="PS50987">
    <property type="entry name" value="HTH_ARSR_2"/>
    <property type="match status" value="1"/>
</dbReference>
<evidence type="ECO:0000313" key="3">
    <source>
        <dbReference type="Proteomes" id="UP000657006"/>
    </source>
</evidence>
<sequence>MHINESVGIFYDMIYYNLIYFNRKSLELKYPGLNYDREAFFINYDTLRRARNHLDPPPQFFPFFCFYNDKPCVMSEFFQDAFDFFHDTIDSFLAKLSDKASFKRFVYSYYLSDFLEQLSLDEVLRRDGESIGKALALLSKRIDIEQFTYMFYHFNEVINSLVTYLNQLKPFIEAFHSTQKNKIQVVQDFISEDNQAMVRKCCPDRMDDLVHFESQTYSVSLLNKYLIVRQRSADKNKHAFLLGYDCCSLLSQIVNYRYITIYSVIKSYGNDTKLEIIRELSKKEMTISQLSRKLHLSRSSIGRYVEDLVEEVAIVRVKKVGADIYLRLNPEYFIQSKSAFINYVDTILFELCANIE</sequence>
<proteinExistence type="predicted"/>
<dbReference type="EMBL" id="JACRSQ010000022">
    <property type="protein sequence ID" value="MBC8544443.1"/>
    <property type="molecule type" value="Genomic_DNA"/>
</dbReference>
<feature type="domain" description="HTH arsR-type" evidence="1">
    <location>
        <begin position="253"/>
        <end position="348"/>
    </location>
</feature>
<evidence type="ECO:0000259" key="1">
    <source>
        <dbReference type="PROSITE" id="PS50987"/>
    </source>
</evidence>
<dbReference type="InterPro" id="IPR036388">
    <property type="entry name" value="WH-like_DNA-bd_sf"/>
</dbReference>
<dbReference type="GO" id="GO:0003700">
    <property type="term" value="F:DNA-binding transcription factor activity"/>
    <property type="evidence" value="ECO:0007669"/>
    <property type="project" value="InterPro"/>
</dbReference>
<dbReference type="Proteomes" id="UP000657006">
    <property type="component" value="Unassembled WGS sequence"/>
</dbReference>